<sequence length="89" mass="9830">MKSFDMNQQLITNTMKPSKEKDEIAAAEGTLVYYGVKHGHSYLSQQCLTNVCKTIFASSTVANSLSCARTKATSIAVSLLRKLRIFVIQ</sequence>
<gene>
    <name evidence="1" type="ORF">SEV965_LOCUS33852</name>
</gene>
<dbReference type="AlphaFoldDB" id="A0A815PV71"/>
<protein>
    <submittedName>
        <fullName evidence="1">Uncharacterized protein</fullName>
    </submittedName>
</protein>
<reference evidence="1" key="1">
    <citation type="submission" date="2021-02" db="EMBL/GenBank/DDBJ databases">
        <authorList>
            <person name="Nowell W R."/>
        </authorList>
    </citation>
    <scope>NUCLEOTIDE SEQUENCE</scope>
</reference>
<proteinExistence type="predicted"/>
<comment type="caution">
    <text evidence="1">The sequence shown here is derived from an EMBL/GenBank/DDBJ whole genome shotgun (WGS) entry which is preliminary data.</text>
</comment>
<dbReference type="EMBL" id="CAJNOU010004767">
    <property type="protein sequence ID" value="CAF1454396.1"/>
    <property type="molecule type" value="Genomic_DNA"/>
</dbReference>
<evidence type="ECO:0000313" key="2">
    <source>
        <dbReference type="Proteomes" id="UP000663889"/>
    </source>
</evidence>
<dbReference type="Proteomes" id="UP000663889">
    <property type="component" value="Unassembled WGS sequence"/>
</dbReference>
<accession>A0A815PV71</accession>
<organism evidence="1 2">
    <name type="scientific">Rotaria sordida</name>
    <dbReference type="NCBI Taxonomy" id="392033"/>
    <lineage>
        <taxon>Eukaryota</taxon>
        <taxon>Metazoa</taxon>
        <taxon>Spiralia</taxon>
        <taxon>Gnathifera</taxon>
        <taxon>Rotifera</taxon>
        <taxon>Eurotatoria</taxon>
        <taxon>Bdelloidea</taxon>
        <taxon>Philodinida</taxon>
        <taxon>Philodinidae</taxon>
        <taxon>Rotaria</taxon>
    </lineage>
</organism>
<name>A0A815PV71_9BILA</name>
<evidence type="ECO:0000313" key="1">
    <source>
        <dbReference type="EMBL" id="CAF1454396.1"/>
    </source>
</evidence>